<keyword evidence="3" id="KW-1185">Reference proteome</keyword>
<sequence>MARPVHNRFLCVVLFAATSVTLAARGADTPKTAEAPADPDKALVAALAGDKPLQKGEHKTVRAAFVKHFEAKHADLIKVGFGDDFDKITKWLDANAEIKEMLYTAIDPDADNIAGALEILRSLYALGPDKLKLYANAAIALAVTWDNPQAVYDYRGHQVRTHSIMPQGVDKVGVVENYEYLTKADGPIKAAAQGFPWEFLVHVVNHHTPTNERAWAVKNYGKRRAGIGSSYKDIVYDMEMLLTDSKLCKLNNQPYTLESIKKHGGVCAMQADFAARVAKSLAVPAEYVGGESNSGGLHAWVMWVEVRAVQKDKIDFVLASEGRYLGDQYYIGTLLDPKTGKEMTDRDMERRLTFVGLNPQTSRQADLLMRAYPAVRDAKDMTASQQAAYLGKILDLFPGSERAWLALAELYKEGKLTDPAAARQLAERAFTTFAKFPDFTWKVIDDLLTPVRDKAVRTRLFERLVASFEGLGRPDLACEARLKLTEYQGDAKDWKKAAEGLAFTIRKFPSEGRYVPKMMTRLQEVCKEYKGGTDLLGKFYLDLLPQIPKKRGDEVSKYCVKMHEQALDFYKTNNKTREAALIEQQLAALGRGGN</sequence>
<gene>
    <name evidence="2" type="ORF">FRUB_09733</name>
</gene>
<dbReference type="AlphaFoldDB" id="A0A225CZY6"/>
<accession>A0A225CZY6</accession>
<proteinExistence type="predicted"/>
<dbReference type="RefSeq" id="WP_088260115.1">
    <property type="nucleotide sequence ID" value="NZ_NIDE01000019.1"/>
</dbReference>
<evidence type="ECO:0000256" key="1">
    <source>
        <dbReference type="SAM" id="SignalP"/>
    </source>
</evidence>
<dbReference type="Proteomes" id="UP000214646">
    <property type="component" value="Unassembled WGS sequence"/>
</dbReference>
<feature type="chain" id="PRO_5012827282" description="Transglutaminase-like domain-containing protein" evidence="1">
    <location>
        <begin position="24"/>
        <end position="594"/>
    </location>
</feature>
<reference evidence="3" key="1">
    <citation type="submission" date="2017-06" db="EMBL/GenBank/DDBJ databases">
        <title>Genome analysis of Fimbriiglobus ruber SP5, the first member of the order Planctomycetales with confirmed chitinolytic capability.</title>
        <authorList>
            <person name="Ravin N.V."/>
            <person name="Rakitin A.L."/>
            <person name="Ivanova A.A."/>
            <person name="Beletsky A.V."/>
            <person name="Kulichevskaya I.S."/>
            <person name="Mardanov A.V."/>
            <person name="Dedysh S.N."/>
        </authorList>
    </citation>
    <scope>NUCLEOTIDE SEQUENCE [LARGE SCALE GENOMIC DNA]</scope>
    <source>
        <strain evidence="3">SP5</strain>
    </source>
</reference>
<evidence type="ECO:0008006" key="4">
    <source>
        <dbReference type="Google" id="ProtNLM"/>
    </source>
</evidence>
<keyword evidence="1" id="KW-0732">Signal</keyword>
<evidence type="ECO:0000313" key="3">
    <source>
        <dbReference type="Proteomes" id="UP000214646"/>
    </source>
</evidence>
<dbReference type="OrthoDB" id="242570at2"/>
<protein>
    <recommendedName>
        <fullName evidence="4">Transglutaminase-like domain-containing protein</fullName>
    </recommendedName>
</protein>
<organism evidence="2 3">
    <name type="scientific">Fimbriiglobus ruber</name>
    <dbReference type="NCBI Taxonomy" id="1908690"/>
    <lineage>
        <taxon>Bacteria</taxon>
        <taxon>Pseudomonadati</taxon>
        <taxon>Planctomycetota</taxon>
        <taxon>Planctomycetia</taxon>
        <taxon>Gemmatales</taxon>
        <taxon>Gemmataceae</taxon>
        <taxon>Fimbriiglobus</taxon>
    </lineage>
</organism>
<dbReference type="EMBL" id="NIDE01000019">
    <property type="protein sequence ID" value="OWK34891.1"/>
    <property type="molecule type" value="Genomic_DNA"/>
</dbReference>
<feature type="signal peptide" evidence="1">
    <location>
        <begin position="1"/>
        <end position="23"/>
    </location>
</feature>
<comment type="caution">
    <text evidence="2">The sequence shown here is derived from an EMBL/GenBank/DDBJ whole genome shotgun (WGS) entry which is preliminary data.</text>
</comment>
<evidence type="ECO:0000313" key="2">
    <source>
        <dbReference type="EMBL" id="OWK34891.1"/>
    </source>
</evidence>
<name>A0A225CZY6_9BACT</name>